<protein>
    <submittedName>
        <fullName evidence="1">Uncharacterized protein</fullName>
    </submittedName>
</protein>
<accession>A0AA39YMA8</accession>
<sequence length="262" mass="28909">MRCVSIGQKLDRHPYVNADGGLDHLWTSLDEPLWAPMTTLKHLHIGELVLLILGLASWPMARPMSGLGLNSTSSYKGVIISLCPILGTLLRWGQRLMMPRRLASIEEQRDLSGCDRKGLGVVSGMISVMAARICVSWEWYGGHSRISAVVVARVRRRRCASAHVGIHRRAGEKWMRWKCHVSPVSEPLSGGPNVGEPFARSLIRCSFWGIDWSLVSVTAFGRMFPALVIALLLSVGSPAMKIGPTSLAAWSAFIVRPAQRFF</sequence>
<gene>
    <name evidence="1" type="ORF">B0T16DRAFT_396260</name>
</gene>
<proteinExistence type="predicted"/>
<keyword evidence="2" id="KW-1185">Reference proteome</keyword>
<evidence type="ECO:0000313" key="2">
    <source>
        <dbReference type="Proteomes" id="UP001174936"/>
    </source>
</evidence>
<dbReference type="Proteomes" id="UP001174936">
    <property type="component" value="Unassembled WGS sequence"/>
</dbReference>
<evidence type="ECO:0000313" key="1">
    <source>
        <dbReference type="EMBL" id="KAK0655142.1"/>
    </source>
</evidence>
<dbReference type="AlphaFoldDB" id="A0AA39YMA8"/>
<comment type="caution">
    <text evidence="1">The sequence shown here is derived from an EMBL/GenBank/DDBJ whole genome shotgun (WGS) entry which is preliminary data.</text>
</comment>
<dbReference type="EMBL" id="JAULSV010000001">
    <property type="protein sequence ID" value="KAK0655142.1"/>
    <property type="molecule type" value="Genomic_DNA"/>
</dbReference>
<organism evidence="1 2">
    <name type="scientific">Cercophora newfieldiana</name>
    <dbReference type="NCBI Taxonomy" id="92897"/>
    <lineage>
        <taxon>Eukaryota</taxon>
        <taxon>Fungi</taxon>
        <taxon>Dikarya</taxon>
        <taxon>Ascomycota</taxon>
        <taxon>Pezizomycotina</taxon>
        <taxon>Sordariomycetes</taxon>
        <taxon>Sordariomycetidae</taxon>
        <taxon>Sordariales</taxon>
        <taxon>Lasiosphaeriaceae</taxon>
        <taxon>Cercophora</taxon>
    </lineage>
</organism>
<name>A0AA39YMA8_9PEZI</name>
<reference evidence="1" key="1">
    <citation type="submission" date="2023-06" db="EMBL/GenBank/DDBJ databases">
        <title>Genome-scale phylogeny and comparative genomics of the fungal order Sordariales.</title>
        <authorList>
            <consortium name="Lawrence Berkeley National Laboratory"/>
            <person name="Hensen N."/>
            <person name="Bonometti L."/>
            <person name="Westerberg I."/>
            <person name="Brannstrom I.O."/>
            <person name="Guillou S."/>
            <person name="Cros-Aarteil S."/>
            <person name="Calhoun S."/>
            <person name="Haridas S."/>
            <person name="Kuo A."/>
            <person name="Mondo S."/>
            <person name="Pangilinan J."/>
            <person name="Riley R."/>
            <person name="Labutti K."/>
            <person name="Andreopoulos B."/>
            <person name="Lipzen A."/>
            <person name="Chen C."/>
            <person name="Yanf M."/>
            <person name="Daum C."/>
            <person name="Ng V."/>
            <person name="Clum A."/>
            <person name="Steindorff A."/>
            <person name="Ohm R."/>
            <person name="Martin F."/>
            <person name="Silar P."/>
            <person name="Natvig D."/>
            <person name="Lalanne C."/>
            <person name="Gautier V."/>
            <person name="Ament-Velasquez S.L."/>
            <person name="Kruys A."/>
            <person name="Hutchinson M.I."/>
            <person name="Powell A.J."/>
            <person name="Barry K."/>
            <person name="Miller A.N."/>
            <person name="Grigoriev I.V."/>
            <person name="Debuchy R."/>
            <person name="Gladieux P."/>
            <person name="Thoren M.H."/>
            <person name="Johannesson H."/>
        </authorList>
    </citation>
    <scope>NUCLEOTIDE SEQUENCE</scope>
    <source>
        <strain evidence="1">SMH2532-1</strain>
    </source>
</reference>